<comment type="caution">
    <text evidence="1">The sequence shown here is derived from an EMBL/GenBank/DDBJ whole genome shotgun (WGS) entry which is preliminary data.</text>
</comment>
<gene>
    <name evidence="1" type="ORF">B4098_0544</name>
</gene>
<proteinExistence type="predicted"/>
<evidence type="ECO:0000313" key="1">
    <source>
        <dbReference type="EMBL" id="KYC64870.1"/>
    </source>
</evidence>
<reference evidence="1 2" key="1">
    <citation type="submission" date="2016-01" db="EMBL/GenBank/DDBJ databases">
        <title>Genome Sequences of Twelve Sporeforming Bacillus Species Isolated from Foods.</title>
        <authorList>
            <person name="Berendsen E.M."/>
            <person name="Wells-Bennik M.H."/>
            <person name="Krawcyk A.O."/>
            <person name="De Jong A."/>
            <person name="Holsappel S."/>
            <person name="Eijlander R.T."/>
            <person name="Kuipers O.P."/>
        </authorList>
    </citation>
    <scope>NUCLEOTIDE SEQUENCE [LARGE SCALE GENOMIC DNA]</scope>
    <source>
        <strain evidence="1 2">B4098</strain>
    </source>
</reference>
<sequence>MSIAGEVGKWGGPVPNGFGKKPVRMHGLQLLIQSRIGRRG</sequence>
<dbReference type="Proteomes" id="UP000075288">
    <property type="component" value="Unassembled WGS sequence"/>
</dbReference>
<accession>A0A150K5P3</accession>
<evidence type="ECO:0000313" key="2">
    <source>
        <dbReference type="Proteomes" id="UP000075288"/>
    </source>
</evidence>
<name>A0A150K5P3_HEYCO</name>
<dbReference type="EMBL" id="LQYG01000023">
    <property type="protein sequence ID" value="KYC64870.1"/>
    <property type="molecule type" value="Genomic_DNA"/>
</dbReference>
<dbReference type="AlphaFoldDB" id="A0A150K5P3"/>
<organism evidence="1 2">
    <name type="scientific">Heyndrickxia coagulans</name>
    <name type="common">Weizmannia coagulans</name>
    <dbReference type="NCBI Taxonomy" id="1398"/>
    <lineage>
        <taxon>Bacteria</taxon>
        <taxon>Bacillati</taxon>
        <taxon>Bacillota</taxon>
        <taxon>Bacilli</taxon>
        <taxon>Bacillales</taxon>
        <taxon>Bacillaceae</taxon>
        <taxon>Heyndrickxia</taxon>
    </lineage>
</organism>
<protein>
    <submittedName>
        <fullName evidence="1">Uncharacterized protein</fullName>
    </submittedName>
</protein>